<evidence type="ECO:0000256" key="12">
    <source>
        <dbReference type="ARBA" id="ARBA00029436"/>
    </source>
</evidence>
<dbReference type="PANTHER" id="PTHR21000">
    <property type="entry name" value="DIHYDROXY-ACID DEHYDRATASE DAD"/>
    <property type="match status" value="1"/>
</dbReference>
<accession>A0A1X7HYU6</accession>
<feature type="modified residue" description="N6-carboxylysine" evidence="15">
    <location>
        <position position="152"/>
    </location>
</feature>
<evidence type="ECO:0000313" key="19">
    <source>
        <dbReference type="EMBL" id="SMG06858.1"/>
    </source>
</evidence>
<evidence type="ECO:0000256" key="13">
    <source>
        <dbReference type="ARBA" id="ARBA00029437"/>
    </source>
</evidence>
<feature type="binding site" evidence="15">
    <location>
        <position position="151"/>
    </location>
    <ligand>
        <name>Mg(2+)</name>
        <dbReference type="ChEBI" id="CHEBI:18420"/>
    </ligand>
</feature>
<reference evidence="20" key="1">
    <citation type="submission" date="2017-04" db="EMBL/GenBank/DDBJ databases">
        <authorList>
            <person name="Varghese N."/>
            <person name="Submissions S."/>
        </authorList>
    </citation>
    <scope>NUCLEOTIDE SEQUENCE [LARGE SCALE GENOMIC DNA]</scope>
    <source>
        <strain evidence="20">LMG 29540</strain>
    </source>
</reference>
<feature type="binding site" evidence="15">
    <location>
        <position position="109"/>
    </location>
    <ligand>
        <name>Mg(2+)</name>
        <dbReference type="ChEBI" id="CHEBI:18420"/>
    </ligand>
</feature>
<dbReference type="Pfam" id="PF00920">
    <property type="entry name" value="ILVD_EDD_N"/>
    <property type="match status" value="1"/>
</dbReference>
<evidence type="ECO:0000259" key="17">
    <source>
        <dbReference type="Pfam" id="PF00920"/>
    </source>
</evidence>
<dbReference type="EMBL" id="FXAT01000001">
    <property type="protein sequence ID" value="SMG06858.1"/>
    <property type="molecule type" value="Genomic_DNA"/>
</dbReference>
<dbReference type="Proteomes" id="UP000193228">
    <property type="component" value="Unassembled WGS sequence"/>
</dbReference>
<dbReference type="UniPathway" id="UPA00049">
    <property type="reaction ID" value="UER00061"/>
</dbReference>
<keyword evidence="9 15" id="KW-0456">Lyase</keyword>
<evidence type="ECO:0000256" key="4">
    <source>
        <dbReference type="ARBA" id="ARBA00022714"/>
    </source>
</evidence>
<dbReference type="InterPro" id="IPR000581">
    <property type="entry name" value="ILV_EDD_N"/>
</dbReference>
<dbReference type="UniPathway" id="UPA00047">
    <property type="reaction ID" value="UER00057"/>
</dbReference>
<dbReference type="InterPro" id="IPR056740">
    <property type="entry name" value="ILV_EDD_C"/>
</dbReference>
<evidence type="ECO:0000256" key="7">
    <source>
        <dbReference type="ARBA" id="ARBA00023004"/>
    </source>
</evidence>
<keyword evidence="20" id="KW-1185">Reference proteome</keyword>
<comment type="cofactor">
    <cofactor evidence="15">
        <name>[2Fe-2S] cluster</name>
        <dbReference type="ChEBI" id="CHEBI:190135"/>
    </cofactor>
    <text evidence="15">Binds 1 [2Fe-2S] cluster per subunit. This cluster acts as a Lewis acid cofactor.</text>
</comment>
<gene>
    <name evidence="15" type="primary">ilvD</name>
    <name evidence="19" type="ORF">SAMN06265784_101135</name>
</gene>
<keyword evidence="3 15" id="KW-0028">Amino-acid biosynthesis</keyword>
<feature type="region of interest" description="Disordered" evidence="16">
    <location>
        <begin position="1"/>
        <end position="27"/>
    </location>
</feature>
<dbReference type="GO" id="GO:0004160">
    <property type="term" value="F:dihydroxy-acid dehydratase activity"/>
    <property type="evidence" value="ECO:0007669"/>
    <property type="project" value="UniProtKB-UniRule"/>
</dbReference>
<dbReference type="EC" id="4.2.1.9" evidence="14 15"/>
<evidence type="ECO:0000313" key="20">
    <source>
        <dbReference type="Proteomes" id="UP000193228"/>
    </source>
</evidence>
<comment type="catalytic activity">
    <reaction evidence="11">
        <text>(2R)-2,3-dihydroxy-3-methylbutanoate = 3-methyl-2-oxobutanoate + H2O</text>
        <dbReference type="Rhea" id="RHEA:24809"/>
        <dbReference type="ChEBI" id="CHEBI:11851"/>
        <dbReference type="ChEBI" id="CHEBI:15377"/>
        <dbReference type="ChEBI" id="CHEBI:49072"/>
        <dbReference type="EC" id="4.2.1.9"/>
    </reaction>
    <physiologicalReaction direction="left-to-right" evidence="11">
        <dbReference type="Rhea" id="RHEA:24810"/>
    </physiologicalReaction>
</comment>
<evidence type="ECO:0000256" key="3">
    <source>
        <dbReference type="ARBA" id="ARBA00022605"/>
    </source>
</evidence>
<feature type="domain" description="Dihydroxy-acid/6-phosphogluconate dehydratase N-terminal" evidence="17">
    <location>
        <begin position="62"/>
        <end position="390"/>
    </location>
</feature>
<evidence type="ECO:0000256" key="11">
    <source>
        <dbReference type="ARBA" id="ARBA00029304"/>
    </source>
</evidence>
<dbReference type="InterPro" id="IPR020558">
    <property type="entry name" value="DiOHA_6PGluconate_deHydtase_CS"/>
</dbReference>
<feature type="domain" description="Dihydroxy-acid/6-phosphogluconate dehydratase C-terminal" evidence="18">
    <location>
        <begin position="401"/>
        <end position="590"/>
    </location>
</feature>
<dbReference type="PROSITE" id="PS00887">
    <property type="entry name" value="ILVD_EDD_2"/>
    <property type="match status" value="1"/>
</dbReference>
<dbReference type="GO" id="GO:0009097">
    <property type="term" value="P:isoleucine biosynthetic process"/>
    <property type="evidence" value="ECO:0007669"/>
    <property type="project" value="UniProtKB-UniRule"/>
</dbReference>
<evidence type="ECO:0000256" key="1">
    <source>
        <dbReference type="ARBA" id="ARBA00001946"/>
    </source>
</evidence>
<dbReference type="PANTHER" id="PTHR21000:SF5">
    <property type="entry name" value="DIHYDROXY-ACID DEHYDRATASE, MITOCHONDRIAL"/>
    <property type="match status" value="1"/>
</dbReference>
<dbReference type="InterPro" id="IPR037237">
    <property type="entry name" value="IlvD/EDD_N"/>
</dbReference>
<dbReference type="GO" id="GO:0009099">
    <property type="term" value="P:L-valine biosynthetic process"/>
    <property type="evidence" value="ECO:0007669"/>
    <property type="project" value="UniProtKB-UniRule"/>
</dbReference>
<evidence type="ECO:0000256" key="6">
    <source>
        <dbReference type="ARBA" id="ARBA00022842"/>
    </source>
</evidence>
<dbReference type="FunFam" id="3.50.30.80:FF:000001">
    <property type="entry name" value="Dihydroxy-acid dehydratase"/>
    <property type="match status" value="1"/>
</dbReference>
<evidence type="ECO:0000259" key="18">
    <source>
        <dbReference type="Pfam" id="PF24877"/>
    </source>
</evidence>
<keyword evidence="10 15" id="KW-0100">Branched-chain amino acid biosynthesis</keyword>
<comment type="catalytic activity">
    <reaction evidence="15">
        <text>(2R,3R)-2,3-dihydroxy-3-methylpentanoate = (S)-3-methyl-2-oxopentanoate + H2O</text>
        <dbReference type="Rhea" id="RHEA:27694"/>
        <dbReference type="ChEBI" id="CHEBI:15377"/>
        <dbReference type="ChEBI" id="CHEBI:35146"/>
        <dbReference type="ChEBI" id="CHEBI:49258"/>
        <dbReference type="EC" id="4.2.1.9"/>
    </reaction>
</comment>
<comment type="caution">
    <text evidence="15">Lacks conserved residue(s) required for the propagation of feature annotation.</text>
</comment>
<dbReference type="Gene3D" id="3.50.30.80">
    <property type="entry name" value="IlvD/EDD C-terminal domain-like"/>
    <property type="match status" value="1"/>
</dbReference>
<evidence type="ECO:0000256" key="16">
    <source>
        <dbReference type="SAM" id="MobiDB-lite"/>
    </source>
</evidence>
<sequence>MIPKATGKPIEQALQATNRPHLETNMTDLHKHRSRMVTDGITRAPHRAFLRATGLDEASMQKPFVAIVDTFGENTPCSMSLNQVSDNVRLGVAAGGGVPIRGTAISVSDGTSMNHAGMRMSLVSREVIADSVELFVRAHGYDAIVGVAGCDKTLPGMLMGMVRVNVPGVFLFGGAMLPGTAPGAIPGGAGHGLQRQATILNAIEAVGAAQRGDITRTELDAIEKRCTPTAGSCPGQFTANTMAMVAETLGLAPLGSAMVPAVYSERIAIARRAGETVMHALRCGGPLPRDLVTVKSLENACAAVAATGGSTNACLHIPAIAHEAGIRFTLDDVERVFARIPLIGDLQPGGRYLAQDLHHAGGVPAVLNALLAGGHLHGDALTLAGTTLEEELAHFDGPDGEVVRTCDAPLSHNGGLVILRGNLAPDGACLKIAGLKSLTFTGTARLFECEEDCMAVVAARSYREGDVLVIRNEGPRGGPGMREMLSVTAAIYGQGMGEKVALLTDGRFSGATRGMCIGYIGPEAAAGGPIALLRDGDRIRIDAREGVLHVELSDDEVALRRAQMPPLEPKRLAGVLEKYAALVRPAHLGAVTHSGNLDWPYDAPTHGDTA</sequence>
<proteinExistence type="inferred from homology"/>
<protein>
    <recommendedName>
        <fullName evidence="14 15">Dihydroxy-acid dehydratase</fullName>
        <shortName evidence="15">DAD</shortName>
        <ecNumber evidence="14 15">4.2.1.9</ecNumber>
    </recommendedName>
</protein>
<dbReference type="STRING" id="1515439.SAMN06265784_101135"/>
<feature type="active site" description="Proton acceptor" evidence="15">
    <location>
        <position position="509"/>
    </location>
</feature>
<comment type="cofactor">
    <cofactor evidence="1 15">
        <name>Mg(2+)</name>
        <dbReference type="ChEBI" id="CHEBI:18420"/>
    </cofactor>
</comment>
<comment type="pathway">
    <text evidence="12 15">Amino-acid biosynthesis; L-valine biosynthesis; L-valine from pyruvate: step 3/4.</text>
</comment>
<evidence type="ECO:0000256" key="5">
    <source>
        <dbReference type="ARBA" id="ARBA00022723"/>
    </source>
</evidence>
<evidence type="ECO:0000256" key="15">
    <source>
        <dbReference type="HAMAP-Rule" id="MF_00012"/>
    </source>
</evidence>
<dbReference type="InterPro" id="IPR004404">
    <property type="entry name" value="DihydroxyA_deHydtase"/>
</dbReference>
<dbReference type="GO" id="GO:0000287">
    <property type="term" value="F:magnesium ion binding"/>
    <property type="evidence" value="ECO:0007669"/>
    <property type="project" value="UniProtKB-UniRule"/>
</dbReference>
<dbReference type="SUPFAM" id="SSF143975">
    <property type="entry name" value="IlvD/EDD N-terminal domain-like"/>
    <property type="match status" value="1"/>
</dbReference>
<keyword evidence="7 15" id="KW-0408">Iron</keyword>
<dbReference type="AlphaFoldDB" id="A0A1X7HYU6"/>
<comment type="pathway">
    <text evidence="13 15">Amino-acid biosynthesis; L-isoleucine biosynthesis; L-isoleucine from 2-oxobutanoate: step 3/4.</text>
</comment>
<feature type="binding site" evidence="15">
    <location>
        <position position="483"/>
    </location>
    <ligand>
        <name>Mg(2+)</name>
        <dbReference type="ChEBI" id="CHEBI:18420"/>
    </ligand>
</feature>
<comment type="subunit">
    <text evidence="15">Homodimer.</text>
</comment>
<dbReference type="GO" id="GO:0051537">
    <property type="term" value="F:2 iron, 2 sulfur cluster binding"/>
    <property type="evidence" value="ECO:0007669"/>
    <property type="project" value="UniProtKB-UniRule"/>
</dbReference>
<dbReference type="InterPro" id="IPR050165">
    <property type="entry name" value="DHAD_IlvD/Edd"/>
</dbReference>
<dbReference type="SUPFAM" id="SSF52016">
    <property type="entry name" value="LeuD/IlvD-like"/>
    <property type="match status" value="1"/>
</dbReference>
<dbReference type="Pfam" id="PF24877">
    <property type="entry name" value="ILV_EDD_C"/>
    <property type="match status" value="1"/>
</dbReference>
<evidence type="ECO:0000256" key="10">
    <source>
        <dbReference type="ARBA" id="ARBA00023304"/>
    </source>
</evidence>
<organism evidence="19 20">
    <name type="scientific">Paraburkholderia susongensis</name>
    <dbReference type="NCBI Taxonomy" id="1515439"/>
    <lineage>
        <taxon>Bacteria</taxon>
        <taxon>Pseudomonadati</taxon>
        <taxon>Pseudomonadota</taxon>
        <taxon>Betaproteobacteria</taxon>
        <taxon>Burkholderiales</taxon>
        <taxon>Burkholderiaceae</taxon>
        <taxon>Paraburkholderia</taxon>
    </lineage>
</organism>
<evidence type="ECO:0000256" key="9">
    <source>
        <dbReference type="ARBA" id="ARBA00023239"/>
    </source>
</evidence>
<dbReference type="NCBIfam" id="NF002068">
    <property type="entry name" value="PRK00911.1"/>
    <property type="match status" value="1"/>
</dbReference>
<comment type="similarity">
    <text evidence="2 15">Belongs to the IlvD/Edd family.</text>
</comment>
<name>A0A1X7HYU6_9BURK</name>
<feature type="binding site" description="via carbamate group" evidence="15">
    <location>
        <position position="152"/>
    </location>
    <ligand>
        <name>Mg(2+)</name>
        <dbReference type="ChEBI" id="CHEBI:18420"/>
    </ligand>
</feature>
<dbReference type="InterPro" id="IPR042096">
    <property type="entry name" value="Dihydro-acid_dehy_C"/>
</dbReference>
<keyword evidence="8 15" id="KW-0411">Iron-sulfur</keyword>
<evidence type="ECO:0000256" key="14">
    <source>
        <dbReference type="ARBA" id="ARBA00029490"/>
    </source>
</evidence>
<evidence type="ECO:0000256" key="2">
    <source>
        <dbReference type="ARBA" id="ARBA00006486"/>
    </source>
</evidence>
<keyword evidence="5 15" id="KW-0479">Metal-binding</keyword>
<feature type="binding site" evidence="15">
    <location>
        <position position="77"/>
    </location>
    <ligand>
        <name>[2Fe-2S] cluster</name>
        <dbReference type="ChEBI" id="CHEBI:190135"/>
    </ligand>
</feature>
<comment type="function">
    <text evidence="15">Functions in the biosynthesis of branched-chain amino acids. Catalyzes the dehydration of (2R,3R)-2,3-dihydroxy-3-methylpentanoate (2,3-dihydroxy-3-methylvalerate) into 2-oxo-3-methylpentanoate (2-oxo-3-methylvalerate) and of (2R)-2,3-dihydroxy-3-methylbutanoate (2,3-dihydroxyisovalerate) into 2-oxo-3-methylbutanoate (2-oxoisovalerate), the penultimate precursor to L-isoleucine and L-valine, respectively.</text>
</comment>
<dbReference type="HAMAP" id="MF_00012">
    <property type="entry name" value="IlvD"/>
    <property type="match status" value="1"/>
</dbReference>
<dbReference type="PROSITE" id="PS00886">
    <property type="entry name" value="ILVD_EDD_1"/>
    <property type="match status" value="1"/>
</dbReference>
<evidence type="ECO:0000256" key="8">
    <source>
        <dbReference type="ARBA" id="ARBA00023014"/>
    </source>
</evidence>
<keyword evidence="6 15" id="KW-0460">Magnesium</keyword>
<keyword evidence="4 15" id="KW-0001">2Fe-2S</keyword>